<evidence type="ECO:0000256" key="5">
    <source>
        <dbReference type="ARBA" id="ARBA00022771"/>
    </source>
</evidence>
<reference evidence="12" key="1">
    <citation type="submission" date="2025-08" db="UniProtKB">
        <authorList>
            <consortium name="RefSeq"/>
        </authorList>
    </citation>
    <scope>IDENTIFICATION</scope>
    <source>
        <tissue evidence="12">Gonads</tissue>
    </source>
</reference>
<evidence type="ECO:0000256" key="1">
    <source>
        <dbReference type="ARBA" id="ARBA00004123"/>
    </source>
</evidence>
<dbReference type="GO" id="GO:0000981">
    <property type="term" value="F:DNA-binding transcription factor activity, RNA polymerase II-specific"/>
    <property type="evidence" value="ECO:0007669"/>
    <property type="project" value="TreeGrafter"/>
</dbReference>
<dbReference type="GeneID" id="106167744"/>
<keyword evidence="7" id="KW-0539">Nucleus</keyword>
<comment type="similarity">
    <text evidence="2">Belongs to the krueppel C2H2-type zinc-finger protein family.</text>
</comment>
<dbReference type="PANTHER" id="PTHR24409:SF331">
    <property type="entry name" value="ZINC FINGER PROTEIN 322A"/>
    <property type="match status" value="1"/>
</dbReference>
<dbReference type="SUPFAM" id="SSF57667">
    <property type="entry name" value="beta-beta-alpha zinc fingers"/>
    <property type="match status" value="4"/>
</dbReference>
<dbReference type="Gene3D" id="3.30.160.60">
    <property type="entry name" value="Classic Zinc Finger"/>
    <property type="match status" value="4"/>
</dbReference>
<feature type="domain" description="C2H2-type" evidence="10">
    <location>
        <begin position="445"/>
        <end position="472"/>
    </location>
</feature>
<feature type="domain" description="C2H2-type" evidence="10">
    <location>
        <begin position="567"/>
        <end position="594"/>
    </location>
</feature>
<evidence type="ECO:0000256" key="7">
    <source>
        <dbReference type="ARBA" id="ARBA00023242"/>
    </source>
</evidence>
<feature type="region of interest" description="Disordered" evidence="9">
    <location>
        <begin position="58"/>
        <end position="80"/>
    </location>
</feature>
<dbReference type="PROSITE" id="PS00028">
    <property type="entry name" value="ZINC_FINGER_C2H2_1"/>
    <property type="match status" value="7"/>
</dbReference>
<feature type="compositionally biased region" description="Polar residues" evidence="9">
    <location>
        <begin position="269"/>
        <end position="292"/>
    </location>
</feature>
<dbReference type="AlphaFoldDB" id="A0A1S3IWY3"/>
<dbReference type="InParanoid" id="A0A1S3IWY3"/>
<feature type="region of interest" description="Disordered" evidence="9">
    <location>
        <begin position="1"/>
        <end position="21"/>
    </location>
</feature>
<dbReference type="InterPro" id="IPR013087">
    <property type="entry name" value="Znf_C2H2_type"/>
</dbReference>
<organism evidence="11 12">
    <name type="scientific">Lingula anatina</name>
    <name type="common">Brachiopod</name>
    <name type="synonym">Lingula unguis</name>
    <dbReference type="NCBI Taxonomy" id="7574"/>
    <lineage>
        <taxon>Eukaryota</taxon>
        <taxon>Metazoa</taxon>
        <taxon>Spiralia</taxon>
        <taxon>Lophotrochozoa</taxon>
        <taxon>Brachiopoda</taxon>
        <taxon>Linguliformea</taxon>
        <taxon>Lingulata</taxon>
        <taxon>Lingulida</taxon>
        <taxon>Linguloidea</taxon>
        <taxon>Lingulidae</taxon>
        <taxon>Lingula</taxon>
    </lineage>
</organism>
<feature type="compositionally biased region" description="Basic and acidic residues" evidence="9">
    <location>
        <begin position="312"/>
        <end position="321"/>
    </location>
</feature>
<feature type="region of interest" description="Disordered" evidence="9">
    <location>
        <begin position="264"/>
        <end position="346"/>
    </location>
</feature>
<evidence type="ECO:0000313" key="12">
    <source>
        <dbReference type="RefSeq" id="XP_013402059.1"/>
    </source>
</evidence>
<dbReference type="RefSeq" id="XP_013402059.1">
    <property type="nucleotide sequence ID" value="XM_013546605.1"/>
</dbReference>
<dbReference type="PROSITE" id="PS50157">
    <property type="entry name" value="ZINC_FINGER_C2H2_2"/>
    <property type="match status" value="5"/>
</dbReference>
<keyword evidence="4" id="KW-0677">Repeat</keyword>
<feature type="compositionally biased region" description="Basic residues" evidence="9">
    <location>
        <begin position="293"/>
        <end position="302"/>
    </location>
</feature>
<dbReference type="GO" id="GO:0000977">
    <property type="term" value="F:RNA polymerase II transcription regulatory region sequence-specific DNA binding"/>
    <property type="evidence" value="ECO:0007669"/>
    <property type="project" value="TreeGrafter"/>
</dbReference>
<evidence type="ECO:0000256" key="4">
    <source>
        <dbReference type="ARBA" id="ARBA00022737"/>
    </source>
</evidence>
<dbReference type="OrthoDB" id="5876240at2759"/>
<gene>
    <name evidence="12" type="primary">LOC106167744</name>
</gene>
<dbReference type="FunFam" id="3.30.160.60:FF:000065">
    <property type="entry name" value="B-cell CLL/lymphoma 6, member B"/>
    <property type="match status" value="1"/>
</dbReference>
<proteinExistence type="inferred from homology"/>
<evidence type="ECO:0000259" key="10">
    <source>
        <dbReference type="PROSITE" id="PS50157"/>
    </source>
</evidence>
<evidence type="ECO:0000256" key="3">
    <source>
        <dbReference type="ARBA" id="ARBA00022723"/>
    </source>
</evidence>
<accession>A0A1S3IWY3</accession>
<protein>
    <submittedName>
        <fullName evidence="12">Zinc finger protein 813-like</fullName>
    </submittedName>
</protein>
<dbReference type="Proteomes" id="UP000085678">
    <property type="component" value="Unplaced"/>
</dbReference>
<dbReference type="SMART" id="SM00355">
    <property type="entry name" value="ZnF_C2H2"/>
    <property type="match status" value="11"/>
</dbReference>
<name>A0A1S3IWY3_LINAN</name>
<evidence type="ECO:0000256" key="2">
    <source>
        <dbReference type="ARBA" id="ARBA00006991"/>
    </source>
</evidence>
<dbReference type="GO" id="GO:0005634">
    <property type="term" value="C:nucleus"/>
    <property type="evidence" value="ECO:0007669"/>
    <property type="project" value="UniProtKB-SubCell"/>
</dbReference>
<evidence type="ECO:0000256" key="6">
    <source>
        <dbReference type="ARBA" id="ARBA00022833"/>
    </source>
</evidence>
<feature type="compositionally biased region" description="Acidic residues" evidence="9">
    <location>
        <begin position="322"/>
        <end position="337"/>
    </location>
</feature>
<dbReference type="Pfam" id="PF00096">
    <property type="entry name" value="zf-C2H2"/>
    <property type="match status" value="2"/>
</dbReference>
<dbReference type="FunFam" id="3.30.160.60:FF:001498">
    <property type="entry name" value="Zinc finger protein 404"/>
    <property type="match status" value="1"/>
</dbReference>
<feature type="domain" description="C2H2-type" evidence="10">
    <location>
        <begin position="510"/>
        <end position="538"/>
    </location>
</feature>
<dbReference type="FunFam" id="3.30.160.60:FF:000446">
    <property type="entry name" value="Zinc finger protein"/>
    <property type="match status" value="1"/>
</dbReference>
<keyword evidence="11" id="KW-1185">Reference proteome</keyword>
<sequence length="804" mass="90545">MDMDGTFGMPKGNETDNDDEELNLEDFMEVVTSYRCKFCPFIAHSPQGMGHHVRTAHMKLPSQQQQQQQQQQAESMDVEEVDVNVQMLQQQQQEQQYQQEQQQQVSSMNVELLQQQQDQQQLEDINTQLLQQRQSGLLQYQPQQQTGSGGETGTSEVEVQVEDEQTGTSHIVEQAMAAAVGKSVLEGSSEEEGRQLEDQQPSALHASLLTNFAEASMAELAATGEAGTSESPLTKELFLCGQCSLGFGSIEECKTHMVQDHNNFHAGVQGSSGSQTNETGVGTNRVDASTQVQRKKPGRKRKAPEAYTASMVKEEPKPERDLESDEENEEEEDDDDEAPRRRRIRPPRMLEHDYVMYKRPRATLSQEERRELTKGYDITCSESGCNARFKTEVAQQVHESCHVGGEEEGSSVYRCCVENCQVKYSMWKAMRKHLWKEHKVDTDLYTCGQCGYKVESLSKLANHKEIHGRDRPYCCDICGKAFKQERQMKNHRTIHMSDSKDGNDKWYMKRKCEECGHILANMKCLKKHMETVHSDHKPYVCKYCGKSMARKAMMELHLRVHTGEKPFKCDMCPYATGDHNSLRRHRMRHTGEKPYKCIYCNYSCIQAISYKTHMKNKHPGYSEGVYNCNLCPFRTVNKQSYDYHVQDHQNGKIDTQSMVEKSLKPLPEKSKVQIPRQSVRVQEISAGDLAKISNIEGLSGGDLTAAQLIYSALNAISQQNAHQGAAVSSAGQPTSQAQVLPGAQILQNVETSVVSSTTDQGSTHTITFHLPGGATESPILMTLQPAGEEQQEPDAVTVYPVHVE</sequence>
<feature type="domain" description="C2H2-type" evidence="10">
    <location>
        <begin position="473"/>
        <end position="500"/>
    </location>
</feature>
<evidence type="ECO:0000256" key="9">
    <source>
        <dbReference type="SAM" id="MobiDB-lite"/>
    </source>
</evidence>
<feature type="compositionally biased region" description="Low complexity" evidence="9">
    <location>
        <begin position="63"/>
        <end position="72"/>
    </location>
</feature>
<keyword evidence="5 8" id="KW-0863">Zinc-finger</keyword>
<comment type="subcellular location">
    <subcellularLocation>
        <location evidence="1">Nucleus</location>
    </subcellularLocation>
</comment>
<dbReference type="GO" id="GO:0008270">
    <property type="term" value="F:zinc ion binding"/>
    <property type="evidence" value="ECO:0007669"/>
    <property type="project" value="UniProtKB-KW"/>
</dbReference>
<evidence type="ECO:0000256" key="8">
    <source>
        <dbReference type="PROSITE-ProRule" id="PRU00042"/>
    </source>
</evidence>
<keyword evidence="3" id="KW-0479">Metal-binding</keyword>
<keyword evidence="6" id="KW-0862">Zinc</keyword>
<evidence type="ECO:0000313" key="11">
    <source>
        <dbReference type="Proteomes" id="UP000085678"/>
    </source>
</evidence>
<dbReference type="FunFam" id="3.30.160.60:FF:000448">
    <property type="entry name" value="RE1-silencing transcription factor A"/>
    <property type="match status" value="1"/>
</dbReference>
<dbReference type="InterPro" id="IPR036236">
    <property type="entry name" value="Znf_C2H2_sf"/>
</dbReference>
<feature type="domain" description="C2H2-type" evidence="10">
    <location>
        <begin position="539"/>
        <end position="566"/>
    </location>
</feature>
<dbReference type="PANTHER" id="PTHR24409">
    <property type="entry name" value="ZINC FINGER PROTEIN 142"/>
    <property type="match status" value="1"/>
</dbReference>
<dbReference type="KEGG" id="lak:106167744"/>